<dbReference type="AlphaFoldDB" id="A0A848EUB2"/>
<evidence type="ECO:0000313" key="6">
    <source>
        <dbReference type="Proteomes" id="UP000536773"/>
    </source>
</evidence>
<evidence type="ECO:0000313" key="5">
    <source>
        <dbReference type="EMBL" id="NMK39047.1"/>
    </source>
</evidence>
<dbReference type="SUPFAM" id="SSF53383">
    <property type="entry name" value="PLP-dependent transferases"/>
    <property type="match status" value="1"/>
</dbReference>
<dbReference type="Gene3D" id="3.40.640.10">
    <property type="entry name" value="Type I PLP-dependent aspartate aminotransferase-like (Major domain)"/>
    <property type="match status" value="1"/>
</dbReference>
<proteinExistence type="inferred from homology"/>
<gene>
    <name evidence="5" type="ORF">HG933_06590</name>
</gene>
<dbReference type="GO" id="GO:0016829">
    <property type="term" value="F:lyase activity"/>
    <property type="evidence" value="ECO:0007669"/>
    <property type="project" value="InterPro"/>
</dbReference>
<comment type="similarity">
    <text evidence="2">Belongs to the threonine aldolase family.</text>
</comment>
<protein>
    <submittedName>
        <fullName evidence="5">Low specificity L-threonine aldolase</fullName>
    </submittedName>
</protein>
<dbReference type="RefSeq" id="WP_169013518.1">
    <property type="nucleotide sequence ID" value="NZ_JABBJH010000007.1"/>
</dbReference>
<dbReference type="PANTHER" id="PTHR48097:SF5">
    <property type="entry name" value="LOW SPECIFICITY L-THREONINE ALDOLASE"/>
    <property type="match status" value="1"/>
</dbReference>
<evidence type="ECO:0000256" key="3">
    <source>
        <dbReference type="ARBA" id="ARBA00022898"/>
    </source>
</evidence>
<accession>A0A848EUB2</accession>
<dbReference type="EMBL" id="JABBJH010000007">
    <property type="protein sequence ID" value="NMK39047.1"/>
    <property type="molecule type" value="Genomic_DNA"/>
</dbReference>
<organism evidence="5 6">
    <name type="scientific">Megasphaera elsdenii</name>
    <dbReference type="NCBI Taxonomy" id="907"/>
    <lineage>
        <taxon>Bacteria</taxon>
        <taxon>Bacillati</taxon>
        <taxon>Bacillota</taxon>
        <taxon>Negativicutes</taxon>
        <taxon>Veillonellales</taxon>
        <taxon>Veillonellaceae</taxon>
        <taxon>Megasphaera</taxon>
    </lineage>
</organism>
<dbReference type="Pfam" id="PF01212">
    <property type="entry name" value="Beta_elim_lyase"/>
    <property type="match status" value="1"/>
</dbReference>
<dbReference type="InterPro" id="IPR015424">
    <property type="entry name" value="PyrdxlP-dep_Trfase"/>
</dbReference>
<feature type="domain" description="Aromatic amino acid beta-eliminating lyase/threonine aldolase" evidence="4">
    <location>
        <begin position="7"/>
        <end position="242"/>
    </location>
</feature>
<keyword evidence="3" id="KW-0663">Pyridoxal phosphate</keyword>
<dbReference type="InterPro" id="IPR001597">
    <property type="entry name" value="ArAA_b-elim_lyase/Thr_aldolase"/>
</dbReference>
<dbReference type="Gene3D" id="3.90.1150.10">
    <property type="entry name" value="Aspartate Aminotransferase, domain 1"/>
    <property type="match status" value="1"/>
</dbReference>
<dbReference type="InterPro" id="IPR015421">
    <property type="entry name" value="PyrdxlP-dep_Trfase_major"/>
</dbReference>
<evidence type="ECO:0000259" key="4">
    <source>
        <dbReference type="Pfam" id="PF01212"/>
    </source>
</evidence>
<comment type="cofactor">
    <cofactor evidence="1">
        <name>pyridoxal 5'-phosphate</name>
        <dbReference type="ChEBI" id="CHEBI:597326"/>
    </cofactor>
</comment>
<evidence type="ECO:0000256" key="2">
    <source>
        <dbReference type="ARBA" id="ARBA00006966"/>
    </source>
</evidence>
<sequence>MTTLLPFASDYMEGTYPAILEKLTAMNFTAQSGYGTDKISTSAKDKIRQACHCPDGEIYFLNGGTQTNAIVIDALLHRYEGVLAATTGHVSIHEAGAIEYTGHKVIQLPQTQGKLLASTVRQFMETFRADANNEHMVQPGMVYISHPTEYGTLYTKQELLALAETCRQYDLPLYVDGARLAYALAAPENDITLADLAASCTVFYIGGTKCGALIGEAVVIPQKGRIPHFFTTIKQHGALLAKGWLLGTQFDVLFSDGLYERIGRPAIESANVIRQALKAAGYTFYIPTVTNQIFVIMDNQKIEALSHTVAFSRWEPYDADHTIIRLATSWATTKKDTDSLIACLRPHDL</sequence>
<evidence type="ECO:0000256" key="1">
    <source>
        <dbReference type="ARBA" id="ARBA00001933"/>
    </source>
</evidence>
<comment type="caution">
    <text evidence="5">The sequence shown here is derived from an EMBL/GenBank/DDBJ whole genome shotgun (WGS) entry which is preliminary data.</text>
</comment>
<dbReference type="Proteomes" id="UP000536773">
    <property type="component" value="Unassembled WGS sequence"/>
</dbReference>
<name>A0A848EUB2_MEGEL</name>
<dbReference type="PANTHER" id="PTHR48097">
    <property type="entry name" value="L-THREONINE ALDOLASE-RELATED"/>
    <property type="match status" value="1"/>
</dbReference>
<dbReference type="InterPro" id="IPR015422">
    <property type="entry name" value="PyrdxlP-dep_Trfase_small"/>
</dbReference>
<dbReference type="GO" id="GO:0006520">
    <property type="term" value="P:amino acid metabolic process"/>
    <property type="evidence" value="ECO:0007669"/>
    <property type="project" value="InterPro"/>
</dbReference>
<reference evidence="5 6" key="1">
    <citation type="submission" date="2020-04" db="EMBL/GenBank/DDBJ databases">
        <authorList>
            <person name="Hitch T.C.A."/>
            <person name="Wylensek D."/>
            <person name="Clavel T."/>
        </authorList>
    </citation>
    <scope>NUCLEOTIDE SEQUENCE [LARGE SCALE GENOMIC DNA]</scope>
    <source>
        <strain evidence="5 6">WCA-386-APC-2A</strain>
    </source>
</reference>